<keyword evidence="5 7" id="KW-0573">Peptidoglycan synthesis</keyword>
<feature type="active site" description="Proton donor/acceptor" evidence="7">
    <location>
        <position position="51"/>
    </location>
</feature>
<dbReference type="Proteomes" id="UP001061862">
    <property type="component" value="Plasmid p_unnamed1"/>
</dbReference>
<dbReference type="Pfam" id="PF03734">
    <property type="entry name" value="YkuD"/>
    <property type="match status" value="1"/>
</dbReference>
<evidence type="ECO:0000256" key="6">
    <source>
        <dbReference type="ARBA" id="ARBA00023316"/>
    </source>
</evidence>
<dbReference type="InterPro" id="IPR005490">
    <property type="entry name" value="LD_TPept_cat_dom"/>
</dbReference>
<evidence type="ECO:0000256" key="7">
    <source>
        <dbReference type="PROSITE-ProRule" id="PRU01373"/>
    </source>
</evidence>
<accession>A0ABY6C7D2</accession>
<dbReference type="SUPFAM" id="SSF141523">
    <property type="entry name" value="L,D-transpeptidase catalytic domain-like"/>
    <property type="match status" value="1"/>
</dbReference>
<evidence type="ECO:0000256" key="8">
    <source>
        <dbReference type="SAM" id="MobiDB-lite"/>
    </source>
</evidence>
<protein>
    <submittedName>
        <fullName evidence="10">L,D-transpeptidase family protein</fullName>
    </submittedName>
</protein>
<dbReference type="EMBL" id="CP104964">
    <property type="protein sequence ID" value="UXN68148.1"/>
    <property type="molecule type" value="Genomic_DNA"/>
</dbReference>
<evidence type="ECO:0000256" key="4">
    <source>
        <dbReference type="ARBA" id="ARBA00022960"/>
    </source>
</evidence>
<evidence type="ECO:0000256" key="1">
    <source>
        <dbReference type="ARBA" id="ARBA00004752"/>
    </source>
</evidence>
<dbReference type="Gene3D" id="2.40.440.10">
    <property type="entry name" value="L,D-transpeptidase catalytic domain-like"/>
    <property type="match status" value="1"/>
</dbReference>
<evidence type="ECO:0000313" key="10">
    <source>
        <dbReference type="EMBL" id="UXN68148.1"/>
    </source>
</evidence>
<feature type="region of interest" description="Disordered" evidence="8">
    <location>
        <begin position="1"/>
        <end position="25"/>
    </location>
</feature>
<reference evidence="10 11" key="1">
    <citation type="submission" date="2022-09" db="EMBL/GenBank/DDBJ databases">
        <title>Interaction between co-microsymbionts with complementary sets of symbiotic genes in legume-rhizobium systems.</title>
        <authorList>
            <person name="Safronova V."/>
            <person name="Sazanova A."/>
            <person name="Afonin A."/>
            <person name="Chirak E."/>
        </authorList>
    </citation>
    <scope>NUCLEOTIDE SEQUENCE [LARGE SCALE GENOMIC DNA]</scope>
    <source>
        <strain evidence="10 11">A18/4-1</strain>
        <plasmid evidence="10 11">p_unnamed1</plasmid>
    </source>
</reference>
<comment type="pathway">
    <text evidence="1 7">Cell wall biogenesis; peptidoglycan biosynthesis.</text>
</comment>
<keyword evidence="11" id="KW-1185">Reference proteome</keyword>
<keyword evidence="6 7" id="KW-0961">Cell wall biogenesis/degradation</keyword>
<sequence>MSRQYRCPTKPTTRQSLPAGRQHRGIDNPALSKWAVGSMWIAFSKPTYGIHGTPEPALIDKTDSHGCIRLANCTLRSWRP</sequence>
<evidence type="ECO:0000256" key="2">
    <source>
        <dbReference type="ARBA" id="ARBA00005992"/>
    </source>
</evidence>
<dbReference type="InterPro" id="IPR038063">
    <property type="entry name" value="Transpep_catalytic_dom"/>
</dbReference>
<evidence type="ECO:0000313" key="11">
    <source>
        <dbReference type="Proteomes" id="UP001061862"/>
    </source>
</evidence>
<organism evidence="10 11">
    <name type="scientific">Devosia neptuniae</name>
    <dbReference type="NCBI Taxonomy" id="191302"/>
    <lineage>
        <taxon>Bacteria</taxon>
        <taxon>Pseudomonadati</taxon>
        <taxon>Pseudomonadota</taxon>
        <taxon>Alphaproteobacteria</taxon>
        <taxon>Hyphomicrobiales</taxon>
        <taxon>Devosiaceae</taxon>
        <taxon>Devosia</taxon>
    </lineage>
</organism>
<evidence type="ECO:0000256" key="5">
    <source>
        <dbReference type="ARBA" id="ARBA00022984"/>
    </source>
</evidence>
<dbReference type="PROSITE" id="PS52029">
    <property type="entry name" value="LD_TPASE"/>
    <property type="match status" value="1"/>
</dbReference>
<gene>
    <name evidence="10" type="ORF">N8A98_01155</name>
</gene>
<proteinExistence type="inferred from homology"/>
<keyword evidence="3" id="KW-0808">Transferase</keyword>
<comment type="similarity">
    <text evidence="2">Belongs to the YkuD family.</text>
</comment>
<feature type="active site" description="Nucleophile" evidence="7">
    <location>
        <position position="67"/>
    </location>
</feature>
<dbReference type="CDD" id="cd16913">
    <property type="entry name" value="YkuD_like"/>
    <property type="match status" value="1"/>
</dbReference>
<keyword evidence="10" id="KW-0614">Plasmid</keyword>
<evidence type="ECO:0000259" key="9">
    <source>
        <dbReference type="PROSITE" id="PS52029"/>
    </source>
</evidence>
<geneLocation type="plasmid" evidence="10 11">
    <name>p_unnamed1</name>
</geneLocation>
<feature type="domain" description="L,D-TPase catalytic" evidence="9">
    <location>
        <begin position="1"/>
        <end position="80"/>
    </location>
</feature>
<dbReference type="RefSeq" id="WP_262165841.1">
    <property type="nucleotide sequence ID" value="NZ_CP104964.1"/>
</dbReference>
<evidence type="ECO:0000256" key="3">
    <source>
        <dbReference type="ARBA" id="ARBA00022679"/>
    </source>
</evidence>
<name>A0ABY6C7D2_9HYPH</name>
<keyword evidence="4 7" id="KW-0133">Cell shape</keyword>